<evidence type="ECO:0000313" key="2">
    <source>
        <dbReference type="Proteomes" id="UP000013827"/>
    </source>
</evidence>
<keyword evidence="2" id="KW-1185">Reference proteome</keyword>
<dbReference type="InterPro" id="IPR015947">
    <property type="entry name" value="PUA-like_sf"/>
</dbReference>
<dbReference type="GeneID" id="17284487"/>
<dbReference type="KEGG" id="ehx:EMIHUDRAFT_223712"/>
<protein>
    <recommendedName>
        <fullName evidence="3">Lon N-terminal domain-containing protein</fullName>
    </recommendedName>
</protein>
<sequence>MFETLLSTEPPWLYLHAQLPEPSIENLGNEEYALPQEYGGAHGPKASLIGTLMHVVDVERCKDGRLELLAQGIGRAAVLRETQSVPYARADVQWLPDAETLLSCEARRIDWNRSQFLGEAALDLLGLSARKRLQMALALAEERSWRAYEHETTYPIQLAISSGMYPAFCPFDTSAAELAVRGAPLALSAALEAAAALDGMQEGVPSSSHAELGGGAAFTMSHARSAAVRRAFEACEAMLEVSDDAMQAEAESERALQDLELQVWLELDGFLRRFAANRATLIGGTGAPAPKQLLGLLPPPPESGWPDDFILDTVAADLRKAATRRRSQTTLSYQNDPAPFIPAHRHYPLRRRAQRLSYSIWIVLKEPGLDLQPLLDTESTTDRLRMVLLRLRELLAREESGSL</sequence>
<dbReference type="AlphaFoldDB" id="A0A0D3KTY2"/>
<dbReference type="InterPro" id="IPR046336">
    <property type="entry name" value="Lon_prtase_N_sf"/>
</dbReference>
<dbReference type="PANTHER" id="PTHR46732">
    <property type="entry name" value="ATP-DEPENDENT PROTEASE LA (LON) DOMAIN PROTEIN"/>
    <property type="match status" value="1"/>
</dbReference>
<evidence type="ECO:0000313" key="1">
    <source>
        <dbReference type="EnsemblProtists" id="EOD39217"/>
    </source>
</evidence>
<accession>A0A0D3KTY2</accession>
<dbReference type="Proteomes" id="UP000013827">
    <property type="component" value="Unassembled WGS sequence"/>
</dbReference>
<name>A0A0D3KTY2_EMIH1</name>
<dbReference type="PaxDb" id="2903-EOD39217"/>
<reference evidence="1" key="2">
    <citation type="submission" date="2024-10" db="UniProtKB">
        <authorList>
            <consortium name="EnsemblProtists"/>
        </authorList>
    </citation>
    <scope>IDENTIFICATION</scope>
</reference>
<dbReference type="EnsemblProtists" id="EOD39217">
    <property type="protein sequence ID" value="EOD39217"/>
    <property type="gene ID" value="EMIHUDRAFT_223712"/>
</dbReference>
<dbReference type="RefSeq" id="XP_005791646.1">
    <property type="nucleotide sequence ID" value="XM_005791589.1"/>
</dbReference>
<dbReference type="HOGENOM" id="CLU_684120_0_0_1"/>
<evidence type="ECO:0008006" key="3">
    <source>
        <dbReference type="Google" id="ProtNLM"/>
    </source>
</evidence>
<dbReference type="Gene3D" id="2.30.130.40">
    <property type="entry name" value="LON domain-like"/>
    <property type="match status" value="1"/>
</dbReference>
<dbReference type="OMA" id="NCLNVHE"/>
<reference evidence="2" key="1">
    <citation type="journal article" date="2013" name="Nature">
        <title>Pan genome of the phytoplankton Emiliania underpins its global distribution.</title>
        <authorList>
            <person name="Read B.A."/>
            <person name="Kegel J."/>
            <person name="Klute M.J."/>
            <person name="Kuo A."/>
            <person name="Lefebvre S.C."/>
            <person name="Maumus F."/>
            <person name="Mayer C."/>
            <person name="Miller J."/>
            <person name="Monier A."/>
            <person name="Salamov A."/>
            <person name="Young J."/>
            <person name="Aguilar M."/>
            <person name="Claverie J.M."/>
            <person name="Frickenhaus S."/>
            <person name="Gonzalez K."/>
            <person name="Herman E.K."/>
            <person name="Lin Y.C."/>
            <person name="Napier J."/>
            <person name="Ogata H."/>
            <person name="Sarno A.F."/>
            <person name="Shmutz J."/>
            <person name="Schroeder D."/>
            <person name="de Vargas C."/>
            <person name="Verret F."/>
            <person name="von Dassow P."/>
            <person name="Valentin K."/>
            <person name="Van de Peer Y."/>
            <person name="Wheeler G."/>
            <person name="Dacks J.B."/>
            <person name="Delwiche C.F."/>
            <person name="Dyhrman S.T."/>
            <person name="Glockner G."/>
            <person name="John U."/>
            <person name="Richards T."/>
            <person name="Worden A.Z."/>
            <person name="Zhang X."/>
            <person name="Grigoriev I.V."/>
            <person name="Allen A.E."/>
            <person name="Bidle K."/>
            <person name="Borodovsky M."/>
            <person name="Bowler C."/>
            <person name="Brownlee C."/>
            <person name="Cock J.M."/>
            <person name="Elias M."/>
            <person name="Gladyshev V.N."/>
            <person name="Groth M."/>
            <person name="Guda C."/>
            <person name="Hadaegh A."/>
            <person name="Iglesias-Rodriguez M.D."/>
            <person name="Jenkins J."/>
            <person name="Jones B.M."/>
            <person name="Lawson T."/>
            <person name="Leese F."/>
            <person name="Lindquist E."/>
            <person name="Lobanov A."/>
            <person name="Lomsadze A."/>
            <person name="Malik S.B."/>
            <person name="Marsh M.E."/>
            <person name="Mackinder L."/>
            <person name="Mock T."/>
            <person name="Mueller-Roeber B."/>
            <person name="Pagarete A."/>
            <person name="Parker M."/>
            <person name="Probert I."/>
            <person name="Quesneville H."/>
            <person name="Raines C."/>
            <person name="Rensing S.A."/>
            <person name="Riano-Pachon D.M."/>
            <person name="Richier S."/>
            <person name="Rokitta S."/>
            <person name="Shiraiwa Y."/>
            <person name="Soanes D.M."/>
            <person name="van der Giezen M."/>
            <person name="Wahlund T.M."/>
            <person name="Williams B."/>
            <person name="Wilson W."/>
            <person name="Wolfe G."/>
            <person name="Wurch L.L."/>
        </authorList>
    </citation>
    <scope>NUCLEOTIDE SEQUENCE</scope>
</reference>
<organism evidence="1 2">
    <name type="scientific">Emiliania huxleyi (strain CCMP1516)</name>
    <dbReference type="NCBI Taxonomy" id="280463"/>
    <lineage>
        <taxon>Eukaryota</taxon>
        <taxon>Haptista</taxon>
        <taxon>Haptophyta</taxon>
        <taxon>Prymnesiophyceae</taxon>
        <taxon>Isochrysidales</taxon>
        <taxon>Noelaerhabdaceae</taxon>
        <taxon>Emiliania</taxon>
    </lineage>
</organism>
<proteinExistence type="predicted"/>
<dbReference type="SUPFAM" id="SSF88697">
    <property type="entry name" value="PUA domain-like"/>
    <property type="match status" value="1"/>
</dbReference>
<dbReference type="PANTHER" id="PTHR46732:SF8">
    <property type="entry name" value="ATP-DEPENDENT PROTEASE LA (LON) DOMAIN PROTEIN"/>
    <property type="match status" value="1"/>
</dbReference>